<evidence type="ECO:0000256" key="2">
    <source>
        <dbReference type="SAM" id="MobiDB-lite"/>
    </source>
</evidence>
<evidence type="ECO:0000313" key="6">
    <source>
        <dbReference type="Proteomes" id="UP000245462"/>
    </source>
</evidence>
<dbReference type="PANTHER" id="PTHR30189">
    <property type="entry name" value="LPS-ASSEMBLY PROTEIN"/>
    <property type="match status" value="1"/>
</dbReference>
<dbReference type="PANTHER" id="PTHR30189:SF1">
    <property type="entry name" value="LPS-ASSEMBLY PROTEIN LPTD"/>
    <property type="match status" value="1"/>
</dbReference>
<evidence type="ECO:0000259" key="4">
    <source>
        <dbReference type="Pfam" id="PF13100"/>
    </source>
</evidence>
<accession>A0A2U1FIU8</accession>
<keyword evidence="3" id="KW-1133">Transmembrane helix</keyword>
<protein>
    <submittedName>
        <fullName evidence="5">OstA-like protein</fullName>
    </submittedName>
</protein>
<comment type="caution">
    <text evidence="5">The sequence shown here is derived from an EMBL/GenBank/DDBJ whole genome shotgun (WGS) entry which is preliminary data.</text>
</comment>
<evidence type="ECO:0000256" key="1">
    <source>
        <dbReference type="ARBA" id="ARBA00023237"/>
    </source>
</evidence>
<evidence type="ECO:0000313" key="5">
    <source>
        <dbReference type="EMBL" id="PVZ12123.1"/>
    </source>
</evidence>
<organism evidence="5 6">
    <name type="scientific">Porphyromonas loveana</name>
    <dbReference type="NCBI Taxonomy" id="1884669"/>
    <lineage>
        <taxon>Bacteria</taxon>
        <taxon>Pseudomonadati</taxon>
        <taxon>Bacteroidota</taxon>
        <taxon>Bacteroidia</taxon>
        <taxon>Bacteroidales</taxon>
        <taxon>Porphyromonadaceae</taxon>
        <taxon>Porphyromonas</taxon>
    </lineage>
</organism>
<gene>
    <name evidence="5" type="ORF">C7382_1056</name>
</gene>
<dbReference type="Proteomes" id="UP000245462">
    <property type="component" value="Unassembled WGS sequence"/>
</dbReference>
<reference evidence="5 6" key="1">
    <citation type="submission" date="2018-04" db="EMBL/GenBank/DDBJ databases">
        <title>Genomic Encyclopedia of Type Strains, Phase IV (KMG-IV): sequencing the most valuable type-strain genomes for metagenomic binning, comparative biology and taxonomic classification.</title>
        <authorList>
            <person name="Goeker M."/>
        </authorList>
    </citation>
    <scope>NUCLEOTIDE SEQUENCE [LARGE SCALE GENOMIC DNA]</scope>
    <source>
        <strain evidence="5 6">DSM 28520</strain>
    </source>
</reference>
<dbReference type="Pfam" id="PF13100">
    <property type="entry name" value="OstA_2"/>
    <property type="match status" value="1"/>
</dbReference>
<dbReference type="InterPro" id="IPR050218">
    <property type="entry name" value="LptD"/>
</dbReference>
<evidence type="ECO:0000256" key="3">
    <source>
        <dbReference type="SAM" id="Phobius"/>
    </source>
</evidence>
<keyword evidence="6" id="KW-1185">Reference proteome</keyword>
<feature type="transmembrane region" description="Helical" evidence="3">
    <location>
        <begin position="20"/>
        <end position="42"/>
    </location>
</feature>
<sequence length="633" mass="72671">MVFPPDDNPMKKGEKQASRFSCRHLVAIVLIAIISFSALASLQGPPPKREKGRTHVVLEHADELRYERIYNPDVQRLIGNVVIKHEGAVMRCDSAHLNQKENTFEAFGQVSMQQGDTVSMYARYLHYDGNLKFARLRHSVRLENRSATLFTDSLDYDRVENLGYYFDGGSIVDSLNTLTSNYGEYSPTTSDAVFRNNVHLENEDYTMDTEELHYNTDTKISYIMGPTEMKSDSGYIVSTRGVYDSNTDVGILLDRSVVYSSNGAKQLTGDSIFYDRKNSFGEAFGDMILTDTINRSSLYGDYGYFDEKKDYAFATQRAYLIDYSKPDTLWTAADTLELITQRRIPEDRRIVRGYRHVRVFRSDVQAIADSLQYDSRDSILHLYDNPIMWNEDAQLSGDTICFQFRNDSLEYVDVLDKALAVRQIDTLMYDQLAGRRMRAYIQDSLVRQLQVHGNAEVIQYEQHKRSKRWYLMNRIEAPSIIADFEKGQIQKVLLQGVATGKGYPIKMLTPELQRLASFRWEEAMRPKSKNDLFRSQPDSVVVHRSLSDLRRFRGAQAALLAYTALAAEEKRDSLATAALTQDTKQADSTEQPPINSEPQLSPFIARPTEDSQQKDFFDIFFTPHIFNREQPWD</sequence>
<dbReference type="AlphaFoldDB" id="A0A2U1FIU8"/>
<feature type="region of interest" description="Disordered" evidence="2">
    <location>
        <begin position="581"/>
        <end position="607"/>
    </location>
</feature>
<dbReference type="EMBL" id="QEKY01000005">
    <property type="protein sequence ID" value="PVZ12123.1"/>
    <property type="molecule type" value="Genomic_DNA"/>
</dbReference>
<keyword evidence="1" id="KW-0998">Cell outer membrane</keyword>
<dbReference type="GO" id="GO:0009279">
    <property type="term" value="C:cell outer membrane"/>
    <property type="evidence" value="ECO:0007669"/>
    <property type="project" value="TreeGrafter"/>
</dbReference>
<feature type="domain" description="Organic solvent tolerance-like N-terminal" evidence="4">
    <location>
        <begin position="54"/>
        <end position="210"/>
    </location>
</feature>
<feature type="compositionally biased region" description="Polar residues" evidence="2">
    <location>
        <begin position="581"/>
        <end position="599"/>
    </location>
</feature>
<proteinExistence type="predicted"/>
<dbReference type="GO" id="GO:1990351">
    <property type="term" value="C:transporter complex"/>
    <property type="evidence" value="ECO:0007669"/>
    <property type="project" value="TreeGrafter"/>
</dbReference>
<dbReference type="Gene3D" id="2.60.450.10">
    <property type="entry name" value="Lipopolysaccharide (LPS) transport protein A like domain"/>
    <property type="match status" value="3"/>
</dbReference>
<keyword evidence="3" id="KW-0472">Membrane</keyword>
<dbReference type="InterPro" id="IPR005653">
    <property type="entry name" value="OstA-like_N"/>
</dbReference>
<name>A0A2U1FIU8_9PORP</name>
<keyword evidence="3" id="KW-0812">Transmembrane</keyword>